<sequence length="135" mass="14654">MIAATELRLVLVTPETTLFDESVRSVTFPLFDGQMGVLPGHTPMVGRLGAGELKFEGSGGSGSYFIDGGFAQIKGSVISILTHRATGAEEIDLDEAEKKLADVQQQIPIGDEAIETKLAELDRARRLRDIGRRRK</sequence>
<evidence type="ECO:0000256" key="4">
    <source>
        <dbReference type="ARBA" id="ARBA00022448"/>
    </source>
</evidence>
<evidence type="ECO:0000256" key="1">
    <source>
        <dbReference type="ARBA" id="ARBA00003543"/>
    </source>
</evidence>
<dbReference type="InterPro" id="IPR036771">
    <property type="entry name" value="ATPsynth_dsu/esu_N"/>
</dbReference>
<evidence type="ECO:0000256" key="5">
    <source>
        <dbReference type="ARBA" id="ARBA00023065"/>
    </source>
</evidence>
<keyword evidence="8 9" id="KW-0066">ATP synthesis</keyword>
<dbReference type="PANTHER" id="PTHR13822:SF10">
    <property type="entry name" value="ATP SYNTHASE EPSILON CHAIN, CHLOROPLASTIC"/>
    <property type="match status" value="1"/>
</dbReference>
<accession>A0A517Z1D3</accession>
<comment type="similarity">
    <text evidence="3 9 10">Belongs to the ATPase epsilon chain family.</text>
</comment>
<feature type="domain" description="ATP synthase F1 complex delta/epsilon subunit N-terminal" evidence="11">
    <location>
        <begin position="7"/>
        <end position="85"/>
    </location>
</feature>
<keyword evidence="9" id="KW-0375">Hydrogen ion transport</keyword>
<keyword evidence="9" id="KW-1003">Cell membrane</keyword>
<comment type="function">
    <text evidence="1 9">Produces ATP from ADP in the presence of a proton gradient across the membrane.</text>
</comment>
<dbReference type="EMBL" id="CP036275">
    <property type="protein sequence ID" value="QDU36278.1"/>
    <property type="molecule type" value="Genomic_DNA"/>
</dbReference>
<dbReference type="GO" id="GO:0045259">
    <property type="term" value="C:proton-transporting ATP synthase complex"/>
    <property type="evidence" value="ECO:0007669"/>
    <property type="project" value="UniProtKB-KW"/>
</dbReference>
<keyword evidence="5 9" id="KW-0406">Ion transport</keyword>
<evidence type="ECO:0000259" key="11">
    <source>
        <dbReference type="Pfam" id="PF02823"/>
    </source>
</evidence>
<dbReference type="PANTHER" id="PTHR13822">
    <property type="entry name" value="ATP SYNTHASE DELTA/EPSILON CHAIN"/>
    <property type="match status" value="1"/>
</dbReference>
<dbReference type="SUPFAM" id="SSF51344">
    <property type="entry name" value="Epsilon subunit of F1F0-ATP synthase N-terminal domain"/>
    <property type="match status" value="1"/>
</dbReference>
<evidence type="ECO:0000313" key="12">
    <source>
        <dbReference type="EMBL" id="QDU36278.1"/>
    </source>
</evidence>
<dbReference type="Proteomes" id="UP000320496">
    <property type="component" value="Chromosome"/>
</dbReference>
<organism evidence="12 13">
    <name type="scientific">Maioricimonas rarisocia</name>
    <dbReference type="NCBI Taxonomy" id="2528026"/>
    <lineage>
        <taxon>Bacteria</taxon>
        <taxon>Pseudomonadati</taxon>
        <taxon>Planctomycetota</taxon>
        <taxon>Planctomycetia</taxon>
        <taxon>Planctomycetales</taxon>
        <taxon>Planctomycetaceae</taxon>
        <taxon>Maioricimonas</taxon>
    </lineage>
</organism>
<dbReference type="RefSeq" id="WP_145366960.1">
    <property type="nucleotide sequence ID" value="NZ_CP036275.1"/>
</dbReference>
<evidence type="ECO:0000256" key="8">
    <source>
        <dbReference type="ARBA" id="ARBA00023310"/>
    </source>
</evidence>
<comment type="subcellular location">
    <subcellularLocation>
        <location evidence="9">Cell membrane</location>
        <topology evidence="9">Peripheral membrane protein</topology>
    </subcellularLocation>
    <subcellularLocation>
        <location evidence="2">Endomembrane system</location>
        <topology evidence="2">Peripheral membrane protein</topology>
    </subcellularLocation>
</comment>
<name>A0A517Z1D3_9PLAN</name>
<dbReference type="InterPro" id="IPR020546">
    <property type="entry name" value="ATP_synth_F1_dsu/esu_N"/>
</dbReference>
<dbReference type="GO" id="GO:0005886">
    <property type="term" value="C:plasma membrane"/>
    <property type="evidence" value="ECO:0007669"/>
    <property type="project" value="UniProtKB-SubCell"/>
</dbReference>
<dbReference type="Gene3D" id="2.60.15.10">
    <property type="entry name" value="F0F1 ATP synthase delta/epsilon subunit, N-terminal"/>
    <property type="match status" value="1"/>
</dbReference>
<proteinExistence type="inferred from homology"/>
<dbReference type="KEGG" id="mri:Mal4_05620"/>
<dbReference type="Pfam" id="PF02823">
    <property type="entry name" value="ATP-synt_DE_N"/>
    <property type="match status" value="1"/>
</dbReference>
<protein>
    <recommendedName>
        <fullName evidence="9">ATP synthase epsilon chain</fullName>
    </recommendedName>
    <alternativeName>
        <fullName evidence="9">ATP synthase F1 sector epsilon subunit</fullName>
    </alternativeName>
    <alternativeName>
        <fullName evidence="9">F-ATPase epsilon subunit</fullName>
    </alternativeName>
</protein>
<keyword evidence="13" id="KW-1185">Reference proteome</keyword>
<dbReference type="GO" id="GO:0005524">
    <property type="term" value="F:ATP binding"/>
    <property type="evidence" value="ECO:0007669"/>
    <property type="project" value="UniProtKB-UniRule"/>
</dbReference>
<dbReference type="InterPro" id="IPR001469">
    <property type="entry name" value="ATP_synth_F1_dsu/esu"/>
</dbReference>
<keyword evidence="6 9" id="KW-0472">Membrane</keyword>
<evidence type="ECO:0000256" key="10">
    <source>
        <dbReference type="RuleBase" id="RU003656"/>
    </source>
</evidence>
<evidence type="ECO:0000256" key="7">
    <source>
        <dbReference type="ARBA" id="ARBA00023196"/>
    </source>
</evidence>
<dbReference type="CDD" id="cd12152">
    <property type="entry name" value="F1-ATPase_delta"/>
    <property type="match status" value="1"/>
</dbReference>
<dbReference type="AlphaFoldDB" id="A0A517Z1D3"/>
<dbReference type="GO" id="GO:0012505">
    <property type="term" value="C:endomembrane system"/>
    <property type="evidence" value="ECO:0007669"/>
    <property type="project" value="UniProtKB-SubCell"/>
</dbReference>
<dbReference type="GO" id="GO:0046933">
    <property type="term" value="F:proton-transporting ATP synthase activity, rotational mechanism"/>
    <property type="evidence" value="ECO:0007669"/>
    <property type="project" value="UniProtKB-UniRule"/>
</dbReference>
<evidence type="ECO:0000256" key="9">
    <source>
        <dbReference type="HAMAP-Rule" id="MF_00530"/>
    </source>
</evidence>
<reference evidence="12 13" key="1">
    <citation type="submission" date="2019-02" db="EMBL/GenBank/DDBJ databases">
        <title>Deep-cultivation of Planctomycetes and their phenomic and genomic characterization uncovers novel biology.</title>
        <authorList>
            <person name="Wiegand S."/>
            <person name="Jogler M."/>
            <person name="Boedeker C."/>
            <person name="Pinto D."/>
            <person name="Vollmers J."/>
            <person name="Rivas-Marin E."/>
            <person name="Kohn T."/>
            <person name="Peeters S.H."/>
            <person name="Heuer A."/>
            <person name="Rast P."/>
            <person name="Oberbeckmann S."/>
            <person name="Bunk B."/>
            <person name="Jeske O."/>
            <person name="Meyerdierks A."/>
            <person name="Storesund J.E."/>
            <person name="Kallscheuer N."/>
            <person name="Luecker S."/>
            <person name="Lage O.M."/>
            <person name="Pohl T."/>
            <person name="Merkel B.J."/>
            <person name="Hornburger P."/>
            <person name="Mueller R.-W."/>
            <person name="Bruemmer F."/>
            <person name="Labrenz M."/>
            <person name="Spormann A.M."/>
            <person name="Op den Camp H."/>
            <person name="Overmann J."/>
            <person name="Amann R."/>
            <person name="Jetten M.S.M."/>
            <person name="Mascher T."/>
            <person name="Medema M.H."/>
            <person name="Devos D.P."/>
            <person name="Kaster A.-K."/>
            <person name="Ovreas L."/>
            <person name="Rohde M."/>
            <person name="Galperin M.Y."/>
            <person name="Jogler C."/>
        </authorList>
    </citation>
    <scope>NUCLEOTIDE SEQUENCE [LARGE SCALE GENOMIC DNA]</scope>
    <source>
        <strain evidence="12 13">Mal4</strain>
    </source>
</reference>
<dbReference type="HAMAP" id="MF_00530">
    <property type="entry name" value="ATP_synth_epsil_bac"/>
    <property type="match status" value="1"/>
</dbReference>
<comment type="subunit">
    <text evidence="9 10">F-type ATPases have 2 components, CF(1) - the catalytic core - and CF(0) - the membrane proton channel. CF(1) has five subunits: alpha(3), beta(3), gamma(1), delta(1), epsilon(1). CF(0) has three main subunits: a, b and c.</text>
</comment>
<evidence type="ECO:0000313" key="13">
    <source>
        <dbReference type="Proteomes" id="UP000320496"/>
    </source>
</evidence>
<dbReference type="OrthoDB" id="277064at2"/>
<keyword evidence="4 9" id="KW-0813">Transport</keyword>
<evidence type="ECO:0000256" key="3">
    <source>
        <dbReference type="ARBA" id="ARBA00005712"/>
    </source>
</evidence>
<evidence type="ECO:0000256" key="2">
    <source>
        <dbReference type="ARBA" id="ARBA00004184"/>
    </source>
</evidence>
<keyword evidence="7 9" id="KW-0139">CF(1)</keyword>
<dbReference type="NCBIfam" id="TIGR01216">
    <property type="entry name" value="ATP_synt_epsi"/>
    <property type="match status" value="1"/>
</dbReference>
<gene>
    <name evidence="9 12" type="primary">atpC</name>
    <name evidence="12" type="ORF">Mal4_05620</name>
</gene>
<evidence type="ECO:0000256" key="6">
    <source>
        <dbReference type="ARBA" id="ARBA00023136"/>
    </source>
</evidence>